<dbReference type="Pfam" id="PF04082">
    <property type="entry name" value="Fungal_trans"/>
    <property type="match status" value="1"/>
</dbReference>
<dbReference type="EMBL" id="LSBJ02000005">
    <property type="protein sequence ID" value="OAQ65444.1"/>
    <property type="molecule type" value="Genomic_DNA"/>
</dbReference>
<dbReference type="AlphaFoldDB" id="A0A179FIV2"/>
<dbReference type="GO" id="GO:0003677">
    <property type="term" value="F:DNA binding"/>
    <property type="evidence" value="ECO:0007669"/>
    <property type="project" value="InterPro"/>
</dbReference>
<evidence type="ECO:0000256" key="1">
    <source>
        <dbReference type="ARBA" id="ARBA00023242"/>
    </source>
</evidence>
<reference evidence="4 5" key="1">
    <citation type="journal article" date="2016" name="PLoS Pathog.">
        <title>Biosynthesis of antibiotic leucinostatins in bio-control fungus Purpureocillium lilacinum and their inhibition on phytophthora revealed by genome mining.</title>
        <authorList>
            <person name="Wang G."/>
            <person name="Liu Z."/>
            <person name="Lin R."/>
            <person name="Li E."/>
            <person name="Mao Z."/>
            <person name="Ling J."/>
            <person name="Yang Y."/>
            <person name="Yin W.B."/>
            <person name="Xie B."/>
        </authorList>
    </citation>
    <scope>NUCLEOTIDE SEQUENCE [LARGE SCALE GENOMIC DNA]</scope>
    <source>
        <strain evidence="4">170</strain>
    </source>
</reference>
<dbReference type="InterPro" id="IPR050987">
    <property type="entry name" value="AtrR-like"/>
</dbReference>
<evidence type="ECO:0000259" key="3">
    <source>
        <dbReference type="SMART" id="SM00906"/>
    </source>
</evidence>
<evidence type="ECO:0000313" key="5">
    <source>
        <dbReference type="Proteomes" id="UP000078397"/>
    </source>
</evidence>
<sequence length="710" mass="78874">MDLPNSPQRSRQLRMVERDRKRAARAALSPDDNESSEAAQRLAYLERIAQKCAGDSRVLDIDTLKRLAETSGGALAAARPADESSQGSDSDRVDDKFSVEPVHENITHYSGEFSHWNFSMRIKKWIDQGVPTDGLNKPAGSITNFKEYYRAEELQSPAVALSSLSRLPPRAIAEFLINCFFTHAEANYCFVERNWLKTKLDLVYDNPSLITWRDVGVVCMIFSLLAIGTQYAYLEMLADGTNGLAGNESSGPGSFSEDAVGILFYQQASRLLSDVITLSSLECVQACLLMGIYTLPIDASGLSYIYLSLALKLAIQNGMHRKYSGIDLDAATCETRNRVWWTIYTIEKRVGIFHGRPTSISNADVDADFPTDNPQTWPSSKPTHNAQLLATLQLNEKLDKLSREITLLRTSPKTEMNDGLARLVDMQHDLERWWNSLPDDIACKEPTALTNTSRGRLHLKLEYCLVRMFIGRVFILPQLRQGDSSSVSESSPKESSNASLTRKRLRATLVSDCVKAAMLVIDTCRAIRNSIGLARASYTEFSSCRAALLVITTQCLQQKTYRFRQSLRDGLSMLKEMSSGSESAQSELSLIQAFENAIANIYSTDQTSEKSTGESEYRRFQRWQQTWKNDPSTLSLPEDSPQSNNLAMAPPATNLGRPSTDESAHDMMYAASCTPFFGVDGTFASFPQNPEDLSTFFGADFGSGHDFGAG</sequence>
<gene>
    <name evidence="4" type="ORF">VFPPC_06539</name>
</gene>
<name>A0A179FIV2_METCM</name>
<dbReference type="SMART" id="SM00906">
    <property type="entry name" value="Fungal_trans"/>
    <property type="match status" value="1"/>
</dbReference>
<dbReference type="CDD" id="cd12148">
    <property type="entry name" value="fungal_TF_MHR"/>
    <property type="match status" value="1"/>
</dbReference>
<dbReference type="GO" id="GO:0006351">
    <property type="term" value="P:DNA-templated transcription"/>
    <property type="evidence" value="ECO:0007669"/>
    <property type="project" value="InterPro"/>
</dbReference>
<feature type="region of interest" description="Disordered" evidence="2">
    <location>
        <begin position="628"/>
        <end position="662"/>
    </location>
</feature>
<organism evidence="4 5">
    <name type="scientific">Pochonia chlamydosporia 170</name>
    <dbReference type="NCBI Taxonomy" id="1380566"/>
    <lineage>
        <taxon>Eukaryota</taxon>
        <taxon>Fungi</taxon>
        <taxon>Dikarya</taxon>
        <taxon>Ascomycota</taxon>
        <taxon>Pezizomycotina</taxon>
        <taxon>Sordariomycetes</taxon>
        <taxon>Hypocreomycetidae</taxon>
        <taxon>Hypocreales</taxon>
        <taxon>Clavicipitaceae</taxon>
        <taxon>Pochonia</taxon>
    </lineage>
</organism>
<keyword evidence="1" id="KW-0539">Nucleus</keyword>
<keyword evidence="5" id="KW-1185">Reference proteome</keyword>
<dbReference type="PANTHER" id="PTHR46910:SF23">
    <property type="entry name" value="THIAMINE REPRESSIBLE GENES REGULATORY PROTEIN THI1"/>
    <property type="match status" value="1"/>
</dbReference>
<dbReference type="Proteomes" id="UP000078397">
    <property type="component" value="Unassembled WGS sequence"/>
</dbReference>
<dbReference type="RefSeq" id="XP_018142758.1">
    <property type="nucleotide sequence ID" value="XM_018285557.1"/>
</dbReference>
<feature type="compositionally biased region" description="Polar residues" evidence="2">
    <location>
        <begin position="1"/>
        <end position="10"/>
    </location>
</feature>
<dbReference type="GO" id="GO:0008270">
    <property type="term" value="F:zinc ion binding"/>
    <property type="evidence" value="ECO:0007669"/>
    <property type="project" value="InterPro"/>
</dbReference>
<dbReference type="GO" id="GO:0003700">
    <property type="term" value="F:DNA-binding transcription factor activity"/>
    <property type="evidence" value="ECO:0007669"/>
    <property type="project" value="InterPro"/>
</dbReference>
<feature type="region of interest" description="Disordered" evidence="2">
    <location>
        <begin position="72"/>
        <end position="94"/>
    </location>
</feature>
<evidence type="ECO:0000313" key="4">
    <source>
        <dbReference type="EMBL" id="OAQ65444.1"/>
    </source>
</evidence>
<dbReference type="KEGG" id="pchm:VFPPC_06539"/>
<comment type="caution">
    <text evidence="4">The sequence shown here is derived from an EMBL/GenBank/DDBJ whole genome shotgun (WGS) entry which is preliminary data.</text>
</comment>
<dbReference type="OrthoDB" id="3921198at2759"/>
<feature type="compositionally biased region" description="Polar residues" evidence="2">
    <location>
        <begin position="628"/>
        <end position="646"/>
    </location>
</feature>
<dbReference type="InterPro" id="IPR007219">
    <property type="entry name" value="XnlR_reg_dom"/>
</dbReference>
<evidence type="ECO:0000256" key="2">
    <source>
        <dbReference type="SAM" id="MobiDB-lite"/>
    </source>
</evidence>
<accession>A0A179FIV2</accession>
<dbReference type="GeneID" id="28849551"/>
<dbReference type="STRING" id="1380566.A0A179FIV2"/>
<dbReference type="PANTHER" id="PTHR46910">
    <property type="entry name" value="TRANSCRIPTION FACTOR PDR1"/>
    <property type="match status" value="1"/>
</dbReference>
<protein>
    <submittedName>
        <fullName evidence="4">C6 transcription factor (PrnA)</fullName>
    </submittedName>
</protein>
<proteinExistence type="predicted"/>
<feature type="region of interest" description="Disordered" evidence="2">
    <location>
        <begin position="1"/>
        <end position="37"/>
    </location>
</feature>
<feature type="domain" description="Xylanolytic transcriptional activator regulatory" evidence="3">
    <location>
        <begin position="303"/>
        <end position="376"/>
    </location>
</feature>